<dbReference type="KEGG" id="anf:AQPE_2712"/>
<organism evidence="1 2">
    <name type="scientific">Aquipluma nitroreducens</name>
    <dbReference type="NCBI Taxonomy" id="2010828"/>
    <lineage>
        <taxon>Bacteria</taxon>
        <taxon>Pseudomonadati</taxon>
        <taxon>Bacteroidota</taxon>
        <taxon>Bacteroidia</taxon>
        <taxon>Marinilabiliales</taxon>
        <taxon>Prolixibacteraceae</taxon>
        <taxon>Aquipluma</taxon>
    </lineage>
</organism>
<gene>
    <name evidence="1" type="ORF">AQPE_2712</name>
</gene>
<dbReference type="Proteomes" id="UP001193389">
    <property type="component" value="Chromosome"/>
</dbReference>
<proteinExistence type="predicted"/>
<accession>A0A5K7SAQ0</accession>
<sequence length="51" mass="6228">MEHVFKSDPDLPIINQKMDNLIALFSQKKKNSEEFEEFLDMDFQTEIWYMI</sequence>
<evidence type="ECO:0000313" key="2">
    <source>
        <dbReference type="Proteomes" id="UP001193389"/>
    </source>
</evidence>
<dbReference type="AlphaFoldDB" id="A0A5K7SAQ0"/>
<keyword evidence="2" id="KW-1185">Reference proteome</keyword>
<evidence type="ECO:0000313" key="1">
    <source>
        <dbReference type="EMBL" id="BBE18549.1"/>
    </source>
</evidence>
<protein>
    <submittedName>
        <fullName evidence="1">Uncharacterized protein</fullName>
    </submittedName>
</protein>
<reference evidence="1" key="1">
    <citation type="journal article" date="2020" name="Int. J. Syst. Evol. Microbiol.">
        <title>Aquipluma nitroreducens gen. nov. sp. nov., a novel facultatively anaerobic bacterium isolated from a freshwater lake.</title>
        <authorList>
            <person name="Watanabe M."/>
            <person name="Kojima H."/>
            <person name="Fukui M."/>
        </authorList>
    </citation>
    <scope>NUCLEOTIDE SEQUENCE</scope>
    <source>
        <strain evidence="1">MeG22</strain>
    </source>
</reference>
<dbReference type="EMBL" id="AP018694">
    <property type="protein sequence ID" value="BBE18549.1"/>
    <property type="molecule type" value="Genomic_DNA"/>
</dbReference>
<name>A0A5K7SAQ0_9BACT</name>